<dbReference type="AlphaFoldDB" id="X1JL12"/>
<accession>X1JL12</accession>
<protein>
    <submittedName>
        <fullName evidence="1">Uncharacterized protein</fullName>
    </submittedName>
</protein>
<gene>
    <name evidence="1" type="ORF">S03H2_45364</name>
</gene>
<sequence>MAEVIRQERCYRPRGCEGFTNTCECGADYNSAGQLLASRSQWGEETGESLTDILNIQ</sequence>
<dbReference type="EMBL" id="BARU01028423">
    <property type="protein sequence ID" value="GAH70438.1"/>
    <property type="molecule type" value="Genomic_DNA"/>
</dbReference>
<evidence type="ECO:0000313" key="1">
    <source>
        <dbReference type="EMBL" id="GAH70438.1"/>
    </source>
</evidence>
<organism evidence="1">
    <name type="scientific">marine sediment metagenome</name>
    <dbReference type="NCBI Taxonomy" id="412755"/>
    <lineage>
        <taxon>unclassified sequences</taxon>
        <taxon>metagenomes</taxon>
        <taxon>ecological metagenomes</taxon>
    </lineage>
</organism>
<name>X1JL12_9ZZZZ</name>
<proteinExistence type="predicted"/>
<reference evidence="1" key="1">
    <citation type="journal article" date="2014" name="Front. Microbiol.">
        <title>High frequency of phylogenetically diverse reductive dehalogenase-homologous genes in deep subseafloor sedimentary metagenomes.</title>
        <authorList>
            <person name="Kawai M."/>
            <person name="Futagami T."/>
            <person name="Toyoda A."/>
            <person name="Takaki Y."/>
            <person name="Nishi S."/>
            <person name="Hori S."/>
            <person name="Arai W."/>
            <person name="Tsubouchi T."/>
            <person name="Morono Y."/>
            <person name="Uchiyama I."/>
            <person name="Ito T."/>
            <person name="Fujiyama A."/>
            <person name="Inagaki F."/>
            <person name="Takami H."/>
        </authorList>
    </citation>
    <scope>NUCLEOTIDE SEQUENCE</scope>
    <source>
        <strain evidence="1">Expedition CK06-06</strain>
    </source>
</reference>
<comment type="caution">
    <text evidence="1">The sequence shown here is derived from an EMBL/GenBank/DDBJ whole genome shotgun (WGS) entry which is preliminary data.</text>
</comment>